<dbReference type="PANTHER" id="PTHR42648">
    <property type="entry name" value="TRANSPOSASE, PUTATIVE-RELATED"/>
    <property type="match status" value="1"/>
</dbReference>
<accession>A0ABD2ZZS8</accession>
<evidence type="ECO:0000259" key="1">
    <source>
        <dbReference type="PROSITE" id="PS50994"/>
    </source>
</evidence>
<protein>
    <recommendedName>
        <fullName evidence="1">Integrase catalytic domain-containing protein</fullName>
    </recommendedName>
</protein>
<dbReference type="PROSITE" id="PS50994">
    <property type="entry name" value="INTEGRASE"/>
    <property type="match status" value="1"/>
</dbReference>
<dbReference type="Proteomes" id="UP001630127">
    <property type="component" value="Unassembled WGS sequence"/>
</dbReference>
<dbReference type="InterPro" id="IPR001584">
    <property type="entry name" value="Integrase_cat-core"/>
</dbReference>
<dbReference type="Pfam" id="PF25597">
    <property type="entry name" value="SH3_retrovirus"/>
    <property type="match status" value="1"/>
</dbReference>
<dbReference type="Gene3D" id="3.30.420.10">
    <property type="entry name" value="Ribonuclease H-like superfamily/Ribonuclease H"/>
    <property type="match status" value="1"/>
</dbReference>
<dbReference type="AlphaFoldDB" id="A0ABD2ZZS8"/>
<comment type="caution">
    <text evidence="2">The sequence shown here is derived from an EMBL/GenBank/DDBJ whole genome shotgun (WGS) entry which is preliminary data.</text>
</comment>
<evidence type="ECO:0000313" key="3">
    <source>
        <dbReference type="Proteomes" id="UP001630127"/>
    </source>
</evidence>
<organism evidence="2 3">
    <name type="scientific">Cinchona calisaya</name>
    <dbReference type="NCBI Taxonomy" id="153742"/>
    <lineage>
        <taxon>Eukaryota</taxon>
        <taxon>Viridiplantae</taxon>
        <taxon>Streptophyta</taxon>
        <taxon>Embryophyta</taxon>
        <taxon>Tracheophyta</taxon>
        <taxon>Spermatophyta</taxon>
        <taxon>Magnoliopsida</taxon>
        <taxon>eudicotyledons</taxon>
        <taxon>Gunneridae</taxon>
        <taxon>Pentapetalae</taxon>
        <taxon>asterids</taxon>
        <taxon>lamiids</taxon>
        <taxon>Gentianales</taxon>
        <taxon>Rubiaceae</taxon>
        <taxon>Cinchonoideae</taxon>
        <taxon>Cinchoneae</taxon>
        <taxon>Cinchona</taxon>
    </lineage>
</organism>
<dbReference type="InterPro" id="IPR039537">
    <property type="entry name" value="Retrotran_Ty1/copia-like"/>
</dbReference>
<dbReference type="PANTHER" id="PTHR42648:SF21">
    <property type="entry name" value="CYSTEINE-RICH RLK (RECEPTOR-LIKE PROTEIN KINASE) 8"/>
    <property type="match status" value="1"/>
</dbReference>
<sequence length="256" mass="30269">MLGNQIKVSFKQKNYVSTSRPLELLHLDLFSTTQHTSLGDSKYAFVILDDYSSYTWVLFLTHKNEDFKNFVKLFSKIQNLLNLRIIRLRTDNRAKFKFGDFFEFSDHNGISHEFLVVRVPEQNGVVKRQNRILQEAARTMISECDLPKYFWGEAVNTAFHVMNRVLLRPIFNKTYYELFFCKNPIVSYFKIFGCKCFILKIKENLKNFDKKSDEGIFLGYSSDKKIYRVYNRRTVLIEEVVHVTFDEANDIISKNV</sequence>
<keyword evidence="3" id="KW-1185">Reference proteome</keyword>
<gene>
    <name evidence="2" type="ORF">ACH5RR_013321</name>
</gene>
<name>A0ABD2ZZS8_9GENT</name>
<dbReference type="EMBL" id="JBJUIK010000006">
    <property type="protein sequence ID" value="KAL3524949.1"/>
    <property type="molecule type" value="Genomic_DNA"/>
</dbReference>
<dbReference type="InterPro" id="IPR057670">
    <property type="entry name" value="SH3_retrovirus"/>
</dbReference>
<dbReference type="InterPro" id="IPR012337">
    <property type="entry name" value="RNaseH-like_sf"/>
</dbReference>
<evidence type="ECO:0000313" key="2">
    <source>
        <dbReference type="EMBL" id="KAL3524949.1"/>
    </source>
</evidence>
<proteinExistence type="predicted"/>
<dbReference type="InterPro" id="IPR036397">
    <property type="entry name" value="RNaseH_sf"/>
</dbReference>
<feature type="domain" description="Integrase catalytic" evidence="1">
    <location>
        <begin position="17"/>
        <end position="183"/>
    </location>
</feature>
<dbReference type="SUPFAM" id="SSF53098">
    <property type="entry name" value="Ribonuclease H-like"/>
    <property type="match status" value="1"/>
</dbReference>
<reference evidence="2 3" key="1">
    <citation type="submission" date="2024-11" db="EMBL/GenBank/DDBJ databases">
        <title>A near-complete genome assembly of Cinchona calisaya.</title>
        <authorList>
            <person name="Lian D.C."/>
            <person name="Zhao X.W."/>
            <person name="Wei L."/>
        </authorList>
    </citation>
    <scope>NUCLEOTIDE SEQUENCE [LARGE SCALE GENOMIC DNA]</scope>
    <source>
        <tissue evidence="2">Nenye</tissue>
    </source>
</reference>